<evidence type="ECO:0000313" key="1">
    <source>
        <dbReference type="EMBL" id="EJX01025.1"/>
    </source>
</evidence>
<dbReference type="EMBL" id="AMCI01003122">
    <property type="protein sequence ID" value="EJX01025.1"/>
    <property type="molecule type" value="Genomic_DNA"/>
</dbReference>
<proteinExistence type="predicted"/>
<name>J9GMJ2_9ZZZZ</name>
<comment type="caution">
    <text evidence="1">The sequence shown here is derived from an EMBL/GenBank/DDBJ whole genome shotgun (WGS) entry which is preliminary data.</text>
</comment>
<feature type="non-terminal residue" evidence="1">
    <location>
        <position position="35"/>
    </location>
</feature>
<reference evidence="1" key="1">
    <citation type="journal article" date="2012" name="PLoS ONE">
        <title>Gene sets for utilization of primary and secondary nutrition supplies in the distal gut of endangered iberian lynx.</title>
        <authorList>
            <person name="Alcaide M."/>
            <person name="Messina E."/>
            <person name="Richter M."/>
            <person name="Bargiela R."/>
            <person name="Peplies J."/>
            <person name="Huws S.A."/>
            <person name="Newbold C.J."/>
            <person name="Golyshin P.N."/>
            <person name="Simon M.A."/>
            <person name="Lopez G."/>
            <person name="Yakimov M.M."/>
            <person name="Ferrer M."/>
        </authorList>
    </citation>
    <scope>NUCLEOTIDE SEQUENCE</scope>
</reference>
<dbReference type="AlphaFoldDB" id="J9GMJ2"/>
<gene>
    <name evidence="1" type="ORF">EVA_10869</name>
</gene>
<organism evidence="1">
    <name type="scientific">gut metagenome</name>
    <dbReference type="NCBI Taxonomy" id="749906"/>
    <lineage>
        <taxon>unclassified sequences</taxon>
        <taxon>metagenomes</taxon>
        <taxon>organismal metagenomes</taxon>
    </lineage>
</organism>
<protein>
    <submittedName>
        <fullName evidence="1">Uncharacterized protein</fullName>
    </submittedName>
</protein>
<accession>J9GMJ2</accession>
<sequence>MTDRVNLDKQIRDNIRAFCNNKSIVQWADDSEALK</sequence>